<dbReference type="AlphaFoldDB" id="A0A7I4Y1J5"/>
<protein>
    <submittedName>
        <fullName evidence="3">Uncharacterized protein</fullName>
    </submittedName>
</protein>
<feature type="compositionally biased region" description="Basic residues" evidence="1">
    <location>
        <begin position="75"/>
        <end position="86"/>
    </location>
</feature>
<feature type="compositionally biased region" description="Basic and acidic residues" evidence="1">
    <location>
        <begin position="38"/>
        <end position="74"/>
    </location>
</feature>
<feature type="compositionally biased region" description="Basic and acidic residues" evidence="1">
    <location>
        <begin position="1"/>
        <end position="31"/>
    </location>
</feature>
<accession>A0A7I4Y1J5</accession>
<feature type="region of interest" description="Disordered" evidence="1">
    <location>
        <begin position="1"/>
        <end position="106"/>
    </location>
</feature>
<feature type="compositionally biased region" description="Basic and acidic residues" evidence="1">
    <location>
        <begin position="87"/>
        <end position="96"/>
    </location>
</feature>
<keyword evidence="2" id="KW-1185">Reference proteome</keyword>
<evidence type="ECO:0000313" key="2">
    <source>
        <dbReference type="Proteomes" id="UP000025227"/>
    </source>
</evidence>
<reference evidence="3" key="1">
    <citation type="submission" date="2020-12" db="UniProtKB">
        <authorList>
            <consortium name="WormBaseParasite"/>
        </authorList>
    </citation>
    <scope>IDENTIFICATION</scope>
    <source>
        <strain evidence="3">MHco3</strain>
    </source>
</reference>
<proteinExistence type="predicted"/>
<organism evidence="2 3">
    <name type="scientific">Haemonchus contortus</name>
    <name type="common">Barber pole worm</name>
    <dbReference type="NCBI Taxonomy" id="6289"/>
    <lineage>
        <taxon>Eukaryota</taxon>
        <taxon>Metazoa</taxon>
        <taxon>Ecdysozoa</taxon>
        <taxon>Nematoda</taxon>
        <taxon>Chromadorea</taxon>
        <taxon>Rhabditida</taxon>
        <taxon>Rhabditina</taxon>
        <taxon>Rhabditomorpha</taxon>
        <taxon>Strongyloidea</taxon>
        <taxon>Trichostrongylidae</taxon>
        <taxon>Haemonchus</taxon>
    </lineage>
</organism>
<evidence type="ECO:0000313" key="3">
    <source>
        <dbReference type="WBParaSite" id="HCON_00039000-00001"/>
    </source>
</evidence>
<name>A0A7I4Y1J5_HAECO</name>
<sequence length="130" mass="15194">MEKADRQTGRRIRTHTDRRSRVDQGRTDRYRGTGTSRDTQRARTDRHGQTEGHGRTEGDRHVQRESTRTDADKHRQGHGMQKHGQNTHKDKRDKPVEQSIRPCRSSLFITVTSLDHDRPFGSEKDQVKVR</sequence>
<dbReference type="WBParaSite" id="HCON_00039000-00001">
    <property type="protein sequence ID" value="HCON_00039000-00001"/>
    <property type="gene ID" value="HCON_00039000"/>
</dbReference>
<evidence type="ECO:0000256" key="1">
    <source>
        <dbReference type="SAM" id="MobiDB-lite"/>
    </source>
</evidence>
<dbReference type="Proteomes" id="UP000025227">
    <property type="component" value="Unplaced"/>
</dbReference>